<sequence length="269" mass="28554">MSELLIDPNLPLCWEDPDTLRVGFEHAHARLHDPSPGVQRLLYALLRGVDPALVAESARAVGISAQEAREVLAALAPALVTPATSARAARGSPALCIAVCDAGREVAGLATALAGTGLCRLDFALETQSPDLVVHVERFLEPLARAQRWLIAGIPQLLIRFTDTAVHVGPIIEPPGSPCHTCIALDLVSRDPSYPVMAAQLMHVTPRSETAGTAGVAAGFAGSLIRDWKSGLEDARRTRIVIPTSHGRVHAPPYFETVTPHDDCACMLG</sequence>
<evidence type="ECO:0000313" key="2">
    <source>
        <dbReference type="Proteomes" id="UP000675163"/>
    </source>
</evidence>
<dbReference type="AlphaFoldDB" id="A0A940PKQ5"/>
<keyword evidence="2" id="KW-1185">Reference proteome</keyword>
<proteinExistence type="predicted"/>
<name>A0A940PKQ5_9MICO</name>
<organism evidence="1 2">
    <name type="scientific">Leucobacter exalbidus</name>
    <dbReference type="NCBI Taxonomy" id="662960"/>
    <lineage>
        <taxon>Bacteria</taxon>
        <taxon>Bacillati</taxon>
        <taxon>Actinomycetota</taxon>
        <taxon>Actinomycetes</taxon>
        <taxon>Micrococcales</taxon>
        <taxon>Microbacteriaceae</taxon>
        <taxon>Leucobacter</taxon>
    </lineage>
</organism>
<accession>A0A940PKQ5</accession>
<comment type="caution">
    <text evidence="1">The sequence shown here is derived from an EMBL/GenBank/DDBJ whole genome shotgun (WGS) entry which is preliminary data.</text>
</comment>
<evidence type="ECO:0008006" key="3">
    <source>
        <dbReference type="Google" id="ProtNLM"/>
    </source>
</evidence>
<dbReference type="Gene3D" id="3.40.50.720">
    <property type="entry name" value="NAD(P)-binding Rossmann-like Domain"/>
    <property type="match status" value="1"/>
</dbReference>
<evidence type="ECO:0000313" key="1">
    <source>
        <dbReference type="EMBL" id="MBP1324818.1"/>
    </source>
</evidence>
<dbReference type="EMBL" id="JAFIDA010000001">
    <property type="protein sequence ID" value="MBP1324818.1"/>
    <property type="molecule type" value="Genomic_DNA"/>
</dbReference>
<gene>
    <name evidence="1" type="ORF">JOF28_000050</name>
</gene>
<reference evidence="1" key="1">
    <citation type="submission" date="2021-02" db="EMBL/GenBank/DDBJ databases">
        <title>Sequencing the genomes of 1000 actinobacteria strains.</title>
        <authorList>
            <person name="Klenk H.-P."/>
        </authorList>
    </citation>
    <scope>NUCLEOTIDE SEQUENCE</scope>
    <source>
        <strain evidence="1">DSM 22850</strain>
    </source>
</reference>
<dbReference type="Proteomes" id="UP000675163">
    <property type="component" value="Unassembled WGS sequence"/>
</dbReference>
<protein>
    <recommendedName>
        <fullName evidence="3">Bacteriocin biosynthesis cyclodehydratase domain-containing protein</fullName>
    </recommendedName>
</protein>
<dbReference type="RefSeq" id="WP_209703944.1">
    <property type="nucleotide sequence ID" value="NZ_JAFIDA010000001.1"/>
</dbReference>